<dbReference type="InterPro" id="IPR052186">
    <property type="entry name" value="Hydantoin_racemase-like"/>
</dbReference>
<evidence type="ECO:0000256" key="4">
    <source>
        <dbReference type="ARBA" id="ARBA00038414"/>
    </source>
</evidence>
<dbReference type="GO" id="GO:0008270">
    <property type="term" value="F:zinc ion binding"/>
    <property type="evidence" value="ECO:0007669"/>
    <property type="project" value="InterPro"/>
</dbReference>
<dbReference type="AlphaFoldDB" id="A0A5N6ESU0"/>
<dbReference type="InterPro" id="IPR053714">
    <property type="entry name" value="Iso_Racemase_Enz_sf"/>
</dbReference>
<evidence type="ECO:0000259" key="6">
    <source>
        <dbReference type="Pfam" id="PF04082"/>
    </source>
</evidence>
<evidence type="ECO:0000313" key="7">
    <source>
        <dbReference type="EMBL" id="KAB8219520.1"/>
    </source>
</evidence>
<feature type="compositionally biased region" description="Polar residues" evidence="5">
    <location>
        <begin position="434"/>
        <end position="444"/>
    </location>
</feature>
<feature type="domain" description="Xylanolytic transcriptional activator regulatory" evidence="6">
    <location>
        <begin position="548"/>
        <end position="746"/>
    </location>
</feature>
<evidence type="ECO:0000256" key="5">
    <source>
        <dbReference type="SAM" id="MobiDB-lite"/>
    </source>
</evidence>
<gene>
    <name evidence="7" type="ORF">BDV33DRAFT_204435</name>
</gene>
<dbReference type="EMBL" id="ML733438">
    <property type="protein sequence ID" value="KAB8219520.1"/>
    <property type="molecule type" value="Genomic_DNA"/>
</dbReference>
<dbReference type="PANTHER" id="PTHR28047">
    <property type="entry name" value="PROTEIN DCG1"/>
    <property type="match status" value="1"/>
</dbReference>
<dbReference type="Gene3D" id="3.40.50.12500">
    <property type="match status" value="1"/>
</dbReference>
<dbReference type="InterPro" id="IPR015942">
    <property type="entry name" value="Asp/Glu/hydantoin_racemase"/>
</dbReference>
<keyword evidence="3" id="KW-0539">Nucleus</keyword>
<organism evidence="7 8">
    <name type="scientific">Aspergillus novoparasiticus</name>
    <dbReference type="NCBI Taxonomy" id="986946"/>
    <lineage>
        <taxon>Eukaryota</taxon>
        <taxon>Fungi</taxon>
        <taxon>Dikarya</taxon>
        <taxon>Ascomycota</taxon>
        <taxon>Pezizomycotina</taxon>
        <taxon>Eurotiomycetes</taxon>
        <taxon>Eurotiomycetidae</taxon>
        <taxon>Eurotiales</taxon>
        <taxon>Aspergillaceae</taxon>
        <taxon>Aspergillus</taxon>
        <taxon>Aspergillus subgen. Circumdati</taxon>
    </lineage>
</organism>
<dbReference type="GO" id="GO:0047661">
    <property type="term" value="F:amino-acid racemase activity"/>
    <property type="evidence" value="ECO:0007669"/>
    <property type="project" value="InterPro"/>
</dbReference>
<feature type="compositionally biased region" description="Polar residues" evidence="5">
    <location>
        <begin position="482"/>
        <end position="499"/>
    </location>
</feature>
<evidence type="ECO:0000313" key="8">
    <source>
        <dbReference type="Proteomes" id="UP000326799"/>
    </source>
</evidence>
<feature type="region of interest" description="Disordered" evidence="5">
    <location>
        <begin position="428"/>
        <end position="506"/>
    </location>
</feature>
<comment type="similarity">
    <text evidence="4">Belongs to the HyuE racemase family.</text>
</comment>
<accession>A0A5N6ESU0</accession>
<dbReference type="GO" id="GO:0006351">
    <property type="term" value="P:DNA-templated transcription"/>
    <property type="evidence" value="ECO:0007669"/>
    <property type="project" value="InterPro"/>
</dbReference>
<name>A0A5N6ESU0_9EURO</name>
<evidence type="ECO:0000256" key="2">
    <source>
        <dbReference type="ARBA" id="ARBA00023163"/>
    </source>
</evidence>
<proteinExistence type="inferred from homology"/>
<dbReference type="PANTHER" id="PTHR28047:SF6">
    <property type="entry name" value="CN HYDROLASE DOMAIN-CONTAINING PROTEIN"/>
    <property type="match status" value="1"/>
</dbReference>
<reference evidence="7 8" key="1">
    <citation type="submission" date="2019-04" db="EMBL/GenBank/DDBJ databases">
        <title>Fungal friends and foes A comparative genomics study of 23 Aspergillus species from section Flavi.</title>
        <authorList>
            <consortium name="DOE Joint Genome Institute"/>
            <person name="Kjaerbolling I."/>
            <person name="Vesth T.C."/>
            <person name="Frisvad J.C."/>
            <person name="Nybo J.L."/>
            <person name="Theobald S."/>
            <person name="Kildgaard S."/>
            <person name="Petersen T.I."/>
            <person name="Kuo A."/>
            <person name="Sato A."/>
            <person name="Lyhne E.K."/>
            <person name="Kogle M.E."/>
            <person name="Wiebenga A."/>
            <person name="Kun R.S."/>
            <person name="Lubbers R.J."/>
            <person name="Makela M.R."/>
            <person name="Barry K."/>
            <person name="Chovatia M."/>
            <person name="Clum A."/>
            <person name="Daum C."/>
            <person name="Haridas S."/>
            <person name="He G."/>
            <person name="LaButti K."/>
            <person name="Lipzen A."/>
            <person name="Mondo S."/>
            <person name="Pangilinan J."/>
            <person name="Riley R."/>
            <person name="Salamov A."/>
            <person name="Simmons B.A."/>
            <person name="Magnuson J.K."/>
            <person name="Henrissat B."/>
            <person name="Mortensen U.H."/>
            <person name="Larsen T.O."/>
            <person name="De vries R.P."/>
            <person name="Grigoriev I.V."/>
            <person name="Machida M."/>
            <person name="Baker S.E."/>
            <person name="Andersen M.R."/>
        </authorList>
    </citation>
    <scope>NUCLEOTIDE SEQUENCE [LARGE SCALE GENOMIC DNA]</scope>
    <source>
        <strain evidence="7 8">CBS 126849</strain>
    </source>
</reference>
<sequence>MATDHADVILPRVSGSSKSRLINILLVNPNSIHGFTAPYPAPTAIESQTDAVLSTEACIRAIKPIADDYDAFLVACFRAHPLIAVLKEEFAQPVLGIMEAAMYTARILGGNMGIICTSERSAAAHGRIVSEYGFSNYFAGCESAKLGVLELDSEPRAEVHTVITQKIHHLVHEKGADCVLLGCAGMAEMRAICAASVEGSGARVLDGVGLGVQLLVGLQMQSNDDNVVEAPTSIPSSQLKPCGPVLKSHHVDFVGGGSPDENTYSAMSGLIHVRSHFTAAVARASLGGTDLLSRHLRLKSGSSGHGEVGNNSGLLLFENSPTQATHLGSELDTSVDARWEVHEATHPLRQGDLNNQSGAIPSIFPANAVNPIQDSEVINIPGSMLPAPDTSHGFLDNLEDLNMLWGNVETNLPLEGLGLGLPNDLISLPRSDRSGSTPWGSQDNPVDKAPHQAVPDSPPSDDDASLSNFQLPSLPRHDESNSQHVESTPQHFDSCPTSSGEHEPNYPWRVSNEDYQSILSQVDHVRPNLPDSFTIPSKYIFCRYIEGFFTGSHGHLPFLHLPTVSIANLSPPLILAIMAMGAQYRFERERAVRFYRASRSLIDHHIRLSTQSNSLYAPHSKTMDCTEKADFEVLQAQIILTTLGTWGNHDLLHDSLGMAGQMALYLRDSGLLLHDFHSKEGSWSTWIQQEGQRRTKFIAYMICNNQTILYNMPPKILNSEVSSLYLPWPEELWSASTASEWKSLRSKWPHCVSFGDGYGKLFHNKALHRERVSLSSFGNLVLIHGLFQHIYLAWEASFCIPGSSKDQPTSIPVELLTRFHTALRRWQKSWETSSDPSITPISPKGPLGFNATAIFRIACIRLHFNLGPHRSLGTGDPEAIASAFCNAPRPAQTPKIYHAVLQSIHALSIPVRIGVEYVARTQTLTWSTIHSLCNLECALFLCKWLDTLASDPAFIHRDTRRLLRIITSVLREADLAPPGDRVGEFGAEQLRRMGATLVRLLSEILKGGHVFEMMHVFCDSLRTYAALLENDLDSNMAE</sequence>
<dbReference type="Pfam" id="PF04082">
    <property type="entry name" value="Fungal_trans"/>
    <property type="match status" value="1"/>
</dbReference>
<dbReference type="Pfam" id="PF01177">
    <property type="entry name" value="Asp_Glu_race"/>
    <property type="match status" value="1"/>
</dbReference>
<dbReference type="InterPro" id="IPR007219">
    <property type="entry name" value="XnlR_reg_dom"/>
</dbReference>
<evidence type="ECO:0000256" key="3">
    <source>
        <dbReference type="ARBA" id="ARBA00023242"/>
    </source>
</evidence>
<evidence type="ECO:0000256" key="1">
    <source>
        <dbReference type="ARBA" id="ARBA00023015"/>
    </source>
</evidence>
<keyword evidence="8" id="KW-1185">Reference proteome</keyword>
<dbReference type="GO" id="GO:0003677">
    <property type="term" value="F:DNA binding"/>
    <property type="evidence" value="ECO:0007669"/>
    <property type="project" value="InterPro"/>
</dbReference>
<keyword evidence="1" id="KW-0805">Transcription regulation</keyword>
<dbReference type="CDD" id="cd12148">
    <property type="entry name" value="fungal_TF_MHR"/>
    <property type="match status" value="1"/>
</dbReference>
<keyword evidence="2" id="KW-0804">Transcription</keyword>
<dbReference type="Proteomes" id="UP000326799">
    <property type="component" value="Unassembled WGS sequence"/>
</dbReference>
<protein>
    <submittedName>
        <fullName evidence="7">Asp/Glu/Hydantoin racemase-domain-containing protein</fullName>
    </submittedName>
</protein>